<dbReference type="EMBL" id="MU266330">
    <property type="protein sequence ID" value="KAH7930747.1"/>
    <property type="molecule type" value="Genomic_DNA"/>
</dbReference>
<sequence>MKYVALLSGGKDSCYNLVHCHKNGHELVAAASLSPETGKVEEIDSYMYQTVGQDAIEFVARALEVPIYRKVIVGSAVEQGSEYGGRSASGRGGVEGDETEDLYSLLHNVKSRHPDIQGVSVGAILSNYQRVRVEHVCRRLSLTPLSYLWQRDQGELLSEMIDAGLEAILIKVAGIGLTQKHLGKTLAQMQPTLIKLNNLYGSHICGEGGEYETFTVDCPLFKHRIILNETEVVVHSENDFAPVAFLRLKSVSLERKSDGITMDARIPPLLEDRTTQLHDSVCASISQSEYTPVGHHASAFSPIAPQTGTSSIVRGSWVSVANVHRDLSDDTAGLTIEDEVRSCFLQLQDRLREHSLSLSHCANINVFLASMDDFPKVNAMYATFFGSSPPARACVAVDLPSPIHVKLDCIAYAELAPHDRQALHVQGLSYWAPANIGPYSQAIMVGERIFISGQIGLVPSSLTLPSPPSLAMETALCFQHADRVAAALRTTTGGWEGHVEAALYWISQHCDVSHVKKACDVYRQEARSATLFIVVKSLPRGALVEKQVLLHSGRCLIPDEDGDLSLQSRIPEFAEGDLVMHNDGLIHWEISGYEDTGASCAVVCVRGEISDLAKVLSLSSFWPRALSIRLFHRVSQRDTWTSLLQRSFAGIVPPTTTIPCRSIASRREDNWDYAICMIAT</sequence>
<protein>
    <submittedName>
        <fullName evidence="1">Uncharacterized protein</fullName>
    </submittedName>
</protein>
<reference evidence="1" key="1">
    <citation type="journal article" date="2021" name="New Phytol.">
        <title>Evolutionary innovations through gain and loss of genes in the ectomycorrhizal Boletales.</title>
        <authorList>
            <person name="Wu G."/>
            <person name="Miyauchi S."/>
            <person name="Morin E."/>
            <person name="Kuo A."/>
            <person name="Drula E."/>
            <person name="Varga T."/>
            <person name="Kohler A."/>
            <person name="Feng B."/>
            <person name="Cao Y."/>
            <person name="Lipzen A."/>
            <person name="Daum C."/>
            <person name="Hundley H."/>
            <person name="Pangilinan J."/>
            <person name="Johnson J."/>
            <person name="Barry K."/>
            <person name="LaButti K."/>
            <person name="Ng V."/>
            <person name="Ahrendt S."/>
            <person name="Min B."/>
            <person name="Choi I.G."/>
            <person name="Park H."/>
            <person name="Plett J.M."/>
            <person name="Magnuson J."/>
            <person name="Spatafora J.W."/>
            <person name="Nagy L.G."/>
            <person name="Henrissat B."/>
            <person name="Grigoriev I.V."/>
            <person name="Yang Z.L."/>
            <person name="Xu J."/>
            <person name="Martin F.M."/>
        </authorList>
    </citation>
    <scope>NUCLEOTIDE SEQUENCE</scope>
    <source>
        <strain evidence="1">KUC20120723A-06</strain>
    </source>
</reference>
<dbReference type="Proteomes" id="UP000790709">
    <property type="component" value="Unassembled WGS sequence"/>
</dbReference>
<evidence type="ECO:0000313" key="2">
    <source>
        <dbReference type="Proteomes" id="UP000790709"/>
    </source>
</evidence>
<comment type="caution">
    <text evidence="1">The sequence shown here is derived from an EMBL/GenBank/DDBJ whole genome shotgun (WGS) entry which is preliminary data.</text>
</comment>
<organism evidence="1 2">
    <name type="scientific">Leucogyrophana mollusca</name>
    <dbReference type="NCBI Taxonomy" id="85980"/>
    <lineage>
        <taxon>Eukaryota</taxon>
        <taxon>Fungi</taxon>
        <taxon>Dikarya</taxon>
        <taxon>Basidiomycota</taxon>
        <taxon>Agaricomycotina</taxon>
        <taxon>Agaricomycetes</taxon>
        <taxon>Agaricomycetidae</taxon>
        <taxon>Boletales</taxon>
        <taxon>Boletales incertae sedis</taxon>
        <taxon>Leucogyrophana</taxon>
    </lineage>
</organism>
<proteinExistence type="predicted"/>
<keyword evidence="2" id="KW-1185">Reference proteome</keyword>
<accession>A0ACB8BZ24</accession>
<gene>
    <name evidence="1" type="ORF">BV22DRAFT_1078565</name>
</gene>
<evidence type="ECO:0000313" key="1">
    <source>
        <dbReference type="EMBL" id="KAH7930747.1"/>
    </source>
</evidence>
<name>A0ACB8BZ24_9AGAM</name>